<dbReference type="PANTHER" id="PTHR32305">
    <property type="match status" value="1"/>
</dbReference>
<feature type="region of interest" description="Disordered" evidence="4">
    <location>
        <begin position="458"/>
        <end position="477"/>
    </location>
</feature>
<dbReference type="SUPFAM" id="SSF69349">
    <property type="entry name" value="Phage fibre proteins"/>
    <property type="match status" value="2"/>
</dbReference>
<comment type="caution">
    <text evidence="7">The sequence shown here is derived from an EMBL/GenBank/DDBJ whole genome shotgun (WGS) entry which is preliminary data.</text>
</comment>
<feature type="domain" description="Gp5/Type VI secretion system Vgr C-terminal trimerisation" evidence="6">
    <location>
        <begin position="633"/>
        <end position="708"/>
    </location>
</feature>
<feature type="domain" description="Gp5/Type VI secretion system Vgr protein OB-fold" evidence="5">
    <location>
        <begin position="384"/>
        <end position="452"/>
    </location>
</feature>
<dbReference type="RefSeq" id="WP_023495803.1">
    <property type="nucleotide sequence ID" value="NZ_AYLO01000112.1"/>
</dbReference>
<dbReference type="OrthoDB" id="9762420at2"/>
<gene>
    <name evidence="7" type="ORF">MGMO_120c00330</name>
</gene>
<dbReference type="Gene3D" id="2.40.50.230">
    <property type="entry name" value="Gp5 N-terminal domain"/>
    <property type="match status" value="1"/>
</dbReference>
<dbReference type="STRING" id="1116472.MGMO_120c00330"/>
<dbReference type="InterPro" id="IPR006533">
    <property type="entry name" value="T6SS_Vgr_RhsGE"/>
</dbReference>
<dbReference type="Pfam" id="PF05954">
    <property type="entry name" value="Phage_GPD"/>
    <property type="match status" value="1"/>
</dbReference>
<dbReference type="Pfam" id="PF22178">
    <property type="entry name" value="Gp5_trimer_C"/>
    <property type="match status" value="2"/>
</dbReference>
<evidence type="ECO:0000256" key="1">
    <source>
        <dbReference type="ARBA" id="ARBA00004613"/>
    </source>
</evidence>
<evidence type="ECO:0000313" key="7">
    <source>
        <dbReference type="EMBL" id="ESS70646.1"/>
    </source>
</evidence>
<sequence length="756" mass="83631">MAVTQKNREIAISTPLGEDALFVRDMTMSEELGRLFVIDLELLSTENIKFEELLGQKVTIRLNMAGEKKRFFNGHVSSIAQAVDEGRYTRYFATVHPWLWLLTRTSDCRIFQNKTVPEIIKEVFKDFGDAVFEDNTSATYRKWDYCVQYRETDFNFISRLMEQEGIYYYYKHEDGKHTLLLVDDPHIHKSIPDYEEINYYPPDKTALRNEDCINGWHLKKQLQPCAYALNEYDFIKPGADLKADSKVSKEHIEAEHEIYDYPGTYVEGGDGRTYARTRIQELHAKYEQAQGQSIARGLITGGLFKLAGYPRDDQNREYLVVSVNHRIRCDSFEASGDSGTTYSNHFTAIESKTQFRTARITPKPIVQGPQTAVVVGPSGEEIYTDEHGRVKLQFFWDRYGKKNENSSCWVRVSQLWAGKTWGGIHIPRMGQEVIVEFLEGDPDRPIVTGAVYNGDQTPPYALPANKTQSGIKSRSTLGGSGANFNEIRFEDKKGSEQVYIHAEKNQDNIVENDETTEVGHDRTEHVGHDEKITIDNNRTEKVGVNETIGIGNNRTETVGVNESITIGSNRTKSVGASETCSVALQRTHTVGINETIGVGAAQEIGIGAFQAVAIGAYQTVNVGAYQSINVGANQSTDVGANQSTNVGANQSLTVGGNQSEAVSGNASKTVTGNDSLGVDGNRSADVKGDDTLKVGKNLVIDAGDSVTIKTGSASITMKKDGTIHIKGKDITVEGSGKIHAEASNNISMKGQKILQN</sequence>
<name>V5DTB1_9GAMM</name>
<evidence type="ECO:0000256" key="3">
    <source>
        <dbReference type="ARBA" id="ARBA00022525"/>
    </source>
</evidence>
<dbReference type="GO" id="GO:0005576">
    <property type="term" value="C:extracellular region"/>
    <property type="evidence" value="ECO:0007669"/>
    <property type="project" value="UniProtKB-SubCell"/>
</dbReference>
<accession>V5DTB1</accession>
<protein>
    <submittedName>
        <fullName evidence="7">Rhs-family protein</fullName>
    </submittedName>
</protein>
<dbReference type="eggNOG" id="COG3501">
    <property type="taxonomic scope" value="Bacteria"/>
</dbReference>
<dbReference type="SUPFAM" id="SSF69279">
    <property type="entry name" value="Phage tail proteins"/>
    <property type="match status" value="2"/>
</dbReference>
<feature type="domain" description="Gp5/Type VI secretion system Vgr C-terminal trimerisation" evidence="6">
    <location>
        <begin position="469"/>
        <end position="582"/>
    </location>
</feature>
<dbReference type="SUPFAM" id="SSF69255">
    <property type="entry name" value="gp5 N-terminal domain-like"/>
    <property type="match status" value="1"/>
</dbReference>
<organism evidence="7 8">
    <name type="scientific">Methyloglobulus morosus KoM1</name>
    <dbReference type="NCBI Taxonomy" id="1116472"/>
    <lineage>
        <taxon>Bacteria</taxon>
        <taxon>Pseudomonadati</taxon>
        <taxon>Pseudomonadota</taxon>
        <taxon>Gammaproteobacteria</taxon>
        <taxon>Methylococcales</taxon>
        <taxon>Methylococcaceae</taxon>
        <taxon>Methyloglobulus</taxon>
    </lineage>
</organism>
<dbReference type="InterPro" id="IPR037026">
    <property type="entry name" value="Vgr_OB-fold_dom_sf"/>
</dbReference>
<reference evidence="7 8" key="1">
    <citation type="journal article" date="2013" name="Genome Announc.">
        <title>Draft Genome Sequence of the Methanotrophic Gammaproteobacterium Methyloglobulus morosus DSM 22980 Strain KoM1.</title>
        <authorList>
            <person name="Poehlein A."/>
            <person name="Deutzmann J.S."/>
            <person name="Daniel R."/>
            <person name="Simeonova D.D."/>
        </authorList>
    </citation>
    <scope>NUCLEOTIDE SEQUENCE [LARGE SCALE GENOMIC DNA]</scope>
    <source>
        <strain evidence="7 8">KoM1</strain>
    </source>
</reference>
<dbReference type="PANTHER" id="PTHR32305:SF15">
    <property type="entry name" value="PROTEIN RHSA-RELATED"/>
    <property type="match status" value="1"/>
</dbReference>
<evidence type="ECO:0000256" key="2">
    <source>
        <dbReference type="ARBA" id="ARBA00005558"/>
    </source>
</evidence>
<proteinExistence type="inferred from homology"/>
<comment type="similarity">
    <text evidence="2">Belongs to the VgrG protein family.</text>
</comment>
<dbReference type="InterPro" id="IPR054030">
    <property type="entry name" value="Gp5_Vgr_C"/>
</dbReference>
<keyword evidence="3" id="KW-0964">Secreted</keyword>
<dbReference type="NCBIfam" id="TIGR03361">
    <property type="entry name" value="VI_Rhs_Vgr"/>
    <property type="match status" value="1"/>
</dbReference>
<dbReference type="InterPro" id="IPR050708">
    <property type="entry name" value="T6SS_VgrG/RHS"/>
</dbReference>
<dbReference type="Gene3D" id="3.55.50.10">
    <property type="entry name" value="Baseplate protein-like domains"/>
    <property type="match status" value="1"/>
</dbReference>
<keyword evidence="8" id="KW-1185">Reference proteome</keyword>
<evidence type="ECO:0000313" key="8">
    <source>
        <dbReference type="Proteomes" id="UP000017842"/>
    </source>
</evidence>
<dbReference type="NCBIfam" id="TIGR01646">
    <property type="entry name" value="vgr_GE"/>
    <property type="match status" value="1"/>
</dbReference>
<dbReference type="AlphaFoldDB" id="V5DTB1"/>
<dbReference type="PATRIC" id="fig|1116472.3.peg.3149"/>
<dbReference type="Gene3D" id="4.10.220.110">
    <property type="match status" value="1"/>
</dbReference>
<dbReference type="FunFam" id="3.55.50.10:FF:000001">
    <property type="entry name" value="Actin cross-linking toxin VgrG1"/>
    <property type="match status" value="1"/>
</dbReference>
<dbReference type="Gene3D" id="2.30.110.50">
    <property type="match status" value="1"/>
</dbReference>
<feature type="compositionally biased region" description="Polar residues" evidence="4">
    <location>
        <begin position="465"/>
        <end position="477"/>
    </location>
</feature>
<dbReference type="InterPro" id="IPR017847">
    <property type="entry name" value="T6SS_RhsGE_Vgr_subset"/>
</dbReference>
<evidence type="ECO:0000259" key="5">
    <source>
        <dbReference type="Pfam" id="PF04717"/>
    </source>
</evidence>
<dbReference type="EMBL" id="AYLO01000112">
    <property type="protein sequence ID" value="ESS70646.1"/>
    <property type="molecule type" value="Genomic_DNA"/>
</dbReference>
<dbReference type="Proteomes" id="UP000017842">
    <property type="component" value="Unassembled WGS sequence"/>
</dbReference>
<dbReference type="Pfam" id="PF04717">
    <property type="entry name" value="Phage_base_V"/>
    <property type="match status" value="1"/>
</dbReference>
<evidence type="ECO:0000259" key="6">
    <source>
        <dbReference type="Pfam" id="PF22178"/>
    </source>
</evidence>
<dbReference type="InterPro" id="IPR006531">
    <property type="entry name" value="Gp5/Vgr_OB"/>
</dbReference>
<comment type="subcellular location">
    <subcellularLocation>
        <location evidence="1">Secreted</location>
    </subcellularLocation>
</comment>
<evidence type="ECO:0000256" key="4">
    <source>
        <dbReference type="SAM" id="MobiDB-lite"/>
    </source>
</evidence>